<dbReference type="InterPro" id="IPR036390">
    <property type="entry name" value="WH_DNA-bd_sf"/>
</dbReference>
<feature type="domain" description="HTH lysR-type" evidence="5">
    <location>
        <begin position="1"/>
        <end position="58"/>
    </location>
</feature>
<protein>
    <submittedName>
        <fullName evidence="6">DNA-binding transcriptional regulator HcaR</fullName>
    </submittedName>
</protein>
<keyword evidence="2" id="KW-0805">Transcription regulation</keyword>
<dbReference type="NCBIfam" id="NF007385">
    <property type="entry name" value="PRK09906.1"/>
    <property type="match status" value="1"/>
</dbReference>
<evidence type="ECO:0000256" key="3">
    <source>
        <dbReference type="ARBA" id="ARBA00023125"/>
    </source>
</evidence>
<dbReference type="GO" id="GO:0003700">
    <property type="term" value="F:DNA-binding transcription factor activity"/>
    <property type="evidence" value="ECO:0007669"/>
    <property type="project" value="InterPro"/>
</dbReference>
<dbReference type="PROSITE" id="PS50931">
    <property type="entry name" value="HTH_LYSR"/>
    <property type="match status" value="1"/>
</dbReference>
<sequence length="297" mass="33082">MELRHLRYFVAVADELNFTRAAQRLHTAQPSLSQQIRDLEDEVGTQLLERSKRKVELTEAGHVFLAEARLVLAQADRAVERARQTGRRQALTVRIGFVPAAEVAIFPAILPKLRMQCPGVHVELRSMPTMEQEDALLRGDIDIAFMRRPVQAPNLHAEVVLTEPLIVLMRSDHPLAAHANIEPAMLDGQSFIQTNPAYAGQLYDIVDRYFTDNGIHPDVVQVATNILLNLNLVGMGLGVALLPAYVEALVGESMCCRTLASPAPHIDLLMVTRAEPHSRELGALVDLMRRATFRRND</sequence>
<dbReference type="EMBL" id="CP066770">
    <property type="protein sequence ID" value="QQK06817.1"/>
    <property type="molecule type" value="Genomic_DNA"/>
</dbReference>
<name>A0A7T6VMU2_9BURK</name>
<accession>A0A7T6VMU2</accession>
<evidence type="ECO:0000256" key="2">
    <source>
        <dbReference type="ARBA" id="ARBA00023015"/>
    </source>
</evidence>
<dbReference type="SUPFAM" id="SSF46785">
    <property type="entry name" value="Winged helix' DNA-binding domain"/>
    <property type="match status" value="1"/>
</dbReference>
<dbReference type="KEGG" id="bann:JFN94_26765"/>
<dbReference type="SUPFAM" id="SSF53850">
    <property type="entry name" value="Periplasmic binding protein-like II"/>
    <property type="match status" value="1"/>
</dbReference>
<dbReference type="AlphaFoldDB" id="A0A7T6VMU2"/>
<dbReference type="InterPro" id="IPR036388">
    <property type="entry name" value="WH-like_DNA-bd_sf"/>
</dbReference>
<dbReference type="Pfam" id="PF00126">
    <property type="entry name" value="HTH_1"/>
    <property type="match status" value="1"/>
</dbReference>
<dbReference type="PANTHER" id="PTHR30346:SF0">
    <property type="entry name" value="HCA OPERON TRANSCRIPTIONAL ACTIVATOR HCAR"/>
    <property type="match status" value="1"/>
</dbReference>
<organism evidence="6 7">
    <name type="scientific">Burkholderia anthina</name>
    <dbReference type="NCBI Taxonomy" id="179879"/>
    <lineage>
        <taxon>Bacteria</taxon>
        <taxon>Pseudomonadati</taxon>
        <taxon>Pseudomonadota</taxon>
        <taxon>Betaproteobacteria</taxon>
        <taxon>Burkholderiales</taxon>
        <taxon>Burkholderiaceae</taxon>
        <taxon>Burkholderia</taxon>
        <taxon>Burkholderia cepacia complex</taxon>
    </lineage>
</organism>
<dbReference type="Pfam" id="PF03466">
    <property type="entry name" value="LysR_substrate"/>
    <property type="match status" value="1"/>
</dbReference>
<proteinExistence type="inferred from homology"/>
<evidence type="ECO:0000313" key="6">
    <source>
        <dbReference type="EMBL" id="QQK06817.1"/>
    </source>
</evidence>
<dbReference type="InterPro" id="IPR000847">
    <property type="entry name" value="LysR_HTH_N"/>
</dbReference>
<evidence type="ECO:0000256" key="4">
    <source>
        <dbReference type="ARBA" id="ARBA00023163"/>
    </source>
</evidence>
<dbReference type="PRINTS" id="PR00039">
    <property type="entry name" value="HTHLYSR"/>
</dbReference>
<evidence type="ECO:0000259" key="5">
    <source>
        <dbReference type="PROSITE" id="PS50931"/>
    </source>
</evidence>
<dbReference type="InterPro" id="IPR005119">
    <property type="entry name" value="LysR_subst-bd"/>
</dbReference>
<dbReference type="Gene3D" id="1.10.10.10">
    <property type="entry name" value="Winged helix-like DNA-binding domain superfamily/Winged helix DNA-binding domain"/>
    <property type="match status" value="1"/>
</dbReference>
<dbReference type="Gene3D" id="3.40.190.10">
    <property type="entry name" value="Periplasmic binding protein-like II"/>
    <property type="match status" value="2"/>
</dbReference>
<dbReference type="FunFam" id="1.10.10.10:FF:000001">
    <property type="entry name" value="LysR family transcriptional regulator"/>
    <property type="match status" value="1"/>
</dbReference>
<dbReference type="GO" id="GO:0032993">
    <property type="term" value="C:protein-DNA complex"/>
    <property type="evidence" value="ECO:0007669"/>
    <property type="project" value="TreeGrafter"/>
</dbReference>
<reference evidence="6 7" key="1">
    <citation type="submission" date="2020-12" db="EMBL/GenBank/DDBJ databases">
        <title>Complete genome sequence of Burkholderia anthina BJQ0011.</title>
        <authorList>
            <person name="Xu Y."/>
        </authorList>
    </citation>
    <scope>NUCLEOTIDE SEQUENCE [LARGE SCALE GENOMIC DNA]</scope>
    <source>
        <strain evidence="6 7">BJQ0011</strain>
    </source>
</reference>
<keyword evidence="4" id="KW-0804">Transcription</keyword>
<evidence type="ECO:0000256" key="1">
    <source>
        <dbReference type="ARBA" id="ARBA00009437"/>
    </source>
</evidence>
<dbReference type="GO" id="GO:0003677">
    <property type="term" value="F:DNA binding"/>
    <property type="evidence" value="ECO:0007669"/>
    <property type="project" value="UniProtKB-KW"/>
</dbReference>
<keyword evidence="3 6" id="KW-0238">DNA-binding</keyword>
<dbReference type="Proteomes" id="UP000596205">
    <property type="component" value="Chromosome 2"/>
</dbReference>
<comment type="similarity">
    <text evidence="1">Belongs to the LysR transcriptional regulatory family.</text>
</comment>
<gene>
    <name evidence="6" type="primary">hcaR</name>
    <name evidence="6" type="ORF">JFN94_26765</name>
</gene>
<evidence type="ECO:0000313" key="7">
    <source>
        <dbReference type="Proteomes" id="UP000596205"/>
    </source>
</evidence>
<dbReference type="PANTHER" id="PTHR30346">
    <property type="entry name" value="TRANSCRIPTIONAL DUAL REGULATOR HCAR-RELATED"/>
    <property type="match status" value="1"/>
</dbReference>